<reference evidence="1 2" key="1">
    <citation type="submission" date="2017-08" db="EMBL/GenBank/DDBJ databases">
        <title>Acidophilic green algal genome provides insights into adaptation to an acidic environment.</title>
        <authorList>
            <person name="Hirooka S."/>
            <person name="Hirose Y."/>
            <person name="Kanesaki Y."/>
            <person name="Higuchi S."/>
            <person name="Fujiwara T."/>
            <person name="Onuma R."/>
            <person name="Era A."/>
            <person name="Ohbayashi R."/>
            <person name="Uzuka A."/>
            <person name="Nozaki H."/>
            <person name="Yoshikawa H."/>
            <person name="Miyagishima S.Y."/>
        </authorList>
    </citation>
    <scope>NUCLEOTIDE SEQUENCE [LARGE SCALE GENOMIC DNA]</scope>
    <source>
        <strain evidence="1 2">NIES-2499</strain>
    </source>
</reference>
<dbReference type="EMBL" id="BEGY01000272">
    <property type="protein sequence ID" value="GAX86323.1"/>
    <property type="molecule type" value="Genomic_DNA"/>
</dbReference>
<dbReference type="Proteomes" id="UP000232323">
    <property type="component" value="Unassembled WGS sequence"/>
</dbReference>
<name>A0A250XTI7_9CHLO</name>
<comment type="caution">
    <text evidence="1">The sequence shown here is derived from an EMBL/GenBank/DDBJ whole genome shotgun (WGS) entry which is preliminary data.</text>
</comment>
<accession>A0A250XTI7</accession>
<evidence type="ECO:0000313" key="1">
    <source>
        <dbReference type="EMBL" id="GAX86323.1"/>
    </source>
</evidence>
<sequence length="346" mass="37102">MKSMSTAYTAVGVPANFHTDIPFTTDESFPALVHDTIVTFPLSQFAAACSAVKTLGAAVLTAGGLSCMFLSPANVFDPVGSIKQTSLSLQEGAVVLTEPASCIMPSRSVVPLHSIQSISVNHQSRTVFESCFGLRRLQIVYARDVPEMPSAGQSICLACCGGHMPGVLSIGLLADPEAAVEAIQIAAWASKCKQILPPHLEAQLMQRDSCPGTQALLNQLIELKRMLGQGLLKPQEEEELRNKLITGDLALCLLDARKLMVPNSHTSPHMGQDNHSLMSLERFRKALDMQSSFDFPNTAIKYLGAFVLGVVTVAETYAFNTPLVAIVGPFLMVRALSGSNVKTAKF</sequence>
<dbReference type="AlphaFoldDB" id="A0A250XTI7"/>
<gene>
    <name evidence="1" type="ORF">CEUSTIGMA_g13735.t1</name>
</gene>
<organism evidence="1 2">
    <name type="scientific">Chlamydomonas eustigma</name>
    <dbReference type="NCBI Taxonomy" id="1157962"/>
    <lineage>
        <taxon>Eukaryota</taxon>
        <taxon>Viridiplantae</taxon>
        <taxon>Chlorophyta</taxon>
        <taxon>core chlorophytes</taxon>
        <taxon>Chlorophyceae</taxon>
        <taxon>CS clade</taxon>
        <taxon>Chlamydomonadales</taxon>
        <taxon>Chlamydomonadaceae</taxon>
        <taxon>Chlamydomonas</taxon>
    </lineage>
</organism>
<keyword evidence="2" id="KW-1185">Reference proteome</keyword>
<protein>
    <submittedName>
        <fullName evidence="1">Uncharacterized protein</fullName>
    </submittedName>
</protein>
<evidence type="ECO:0000313" key="2">
    <source>
        <dbReference type="Proteomes" id="UP000232323"/>
    </source>
</evidence>
<proteinExistence type="predicted"/>